<keyword evidence="2" id="KW-0472">Membrane</keyword>
<feature type="compositionally biased region" description="Low complexity" evidence="1">
    <location>
        <begin position="303"/>
        <end position="313"/>
    </location>
</feature>
<keyword evidence="2" id="KW-1133">Transmembrane helix</keyword>
<dbReference type="EMBL" id="LJIG01022478">
    <property type="protein sequence ID" value="KRT80359.1"/>
    <property type="molecule type" value="Genomic_DNA"/>
</dbReference>
<feature type="compositionally biased region" description="Polar residues" evidence="1">
    <location>
        <begin position="247"/>
        <end position="267"/>
    </location>
</feature>
<gene>
    <name evidence="3" type="ORF">AMK59_7940</name>
</gene>
<feature type="transmembrane region" description="Helical" evidence="2">
    <location>
        <begin position="13"/>
        <end position="32"/>
    </location>
</feature>
<proteinExistence type="predicted"/>
<comment type="caution">
    <text evidence="3">The sequence shown here is derived from an EMBL/GenBank/DDBJ whole genome shotgun (WGS) entry which is preliminary data.</text>
</comment>
<feature type="region of interest" description="Disordered" evidence="1">
    <location>
        <begin position="247"/>
        <end position="314"/>
    </location>
</feature>
<protein>
    <submittedName>
        <fullName evidence="3">Uncharacterized protein</fullName>
    </submittedName>
</protein>
<organism evidence="3 4">
    <name type="scientific">Oryctes borbonicus</name>
    <dbReference type="NCBI Taxonomy" id="1629725"/>
    <lineage>
        <taxon>Eukaryota</taxon>
        <taxon>Metazoa</taxon>
        <taxon>Ecdysozoa</taxon>
        <taxon>Arthropoda</taxon>
        <taxon>Hexapoda</taxon>
        <taxon>Insecta</taxon>
        <taxon>Pterygota</taxon>
        <taxon>Neoptera</taxon>
        <taxon>Endopterygota</taxon>
        <taxon>Coleoptera</taxon>
        <taxon>Polyphaga</taxon>
        <taxon>Scarabaeiformia</taxon>
        <taxon>Scarabaeidae</taxon>
        <taxon>Dynastinae</taxon>
        <taxon>Oryctes</taxon>
    </lineage>
</organism>
<dbReference type="AlphaFoldDB" id="A0A0T6B0D5"/>
<feature type="region of interest" description="Disordered" evidence="1">
    <location>
        <begin position="42"/>
        <end position="75"/>
    </location>
</feature>
<name>A0A0T6B0D5_9SCAR</name>
<dbReference type="Proteomes" id="UP000051574">
    <property type="component" value="Unassembled WGS sequence"/>
</dbReference>
<sequence>MLQKLWRVKGLKVCFRCSIRIMMILPFIVAVGEKRTGILKPQGSLERSREEREQVQGGETLDLSVNGGVSKTDPSKMKRIKQNVALQSIFKKIEENKQVKFSEETTDKEVEKVKLRQQTHLQQQVQQVQQIQQQVQQMQQQSQQPPPPLKPAITTAPILPQQQYRTQTFNQNHPGLSTNLHQDFFSPPVQSLPKIPEMPPTQNIYYQNSDLKTSLNTNTLTKIPQTIQYNIPPRAPQSVSMRMVPNIPTQNTNQFNTMQFRTGPWTNSDERSHPASSWWSNPPPQIPHPQKDNFQQPPPQPQQPSQHSQPSQHDTFMNIPFAANLTFGQNRAPPMSIDYNQQSQNTGVFNMWGNTPRAPQMGSFGSVNQSMSMRQAMLNEAKHMGPIGSGGGSISNNMSKHPENIQHASTPGYSLFDTNWQPSLPIRQPDSSSQRTVASSHHSLFSGPSHSSLKQLLEQQNQYQKSDK</sequence>
<evidence type="ECO:0000256" key="2">
    <source>
        <dbReference type="SAM" id="Phobius"/>
    </source>
</evidence>
<evidence type="ECO:0000313" key="3">
    <source>
        <dbReference type="EMBL" id="KRT80359.1"/>
    </source>
</evidence>
<keyword evidence="4" id="KW-1185">Reference proteome</keyword>
<accession>A0A0T6B0D5</accession>
<feature type="compositionally biased region" description="Polar residues" evidence="1">
    <location>
        <begin position="429"/>
        <end position="468"/>
    </location>
</feature>
<evidence type="ECO:0000313" key="4">
    <source>
        <dbReference type="Proteomes" id="UP000051574"/>
    </source>
</evidence>
<reference evidence="3 4" key="1">
    <citation type="submission" date="2015-09" db="EMBL/GenBank/DDBJ databases">
        <title>Draft genome of the scarab beetle Oryctes borbonicus.</title>
        <authorList>
            <person name="Meyer J.M."/>
            <person name="Markov G.V."/>
            <person name="Baskaran P."/>
            <person name="Herrmann M."/>
            <person name="Sommer R.J."/>
            <person name="Roedelsperger C."/>
        </authorList>
    </citation>
    <scope>NUCLEOTIDE SEQUENCE [LARGE SCALE GENOMIC DNA]</scope>
    <source>
        <strain evidence="3">OB123</strain>
        <tissue evidence="3">Whole animal</tissue>
    </source>
</reference>
<feature type="compositionally biased region" description="Polar residues" evidence="1">
    <location>
        <begin position="406"/>
        <end position="422"/>
    </location>
</feature>
<evidence type="ECO:0000256" key="1">
    <source>
        <dbReference type="SAM" id="MobiDB-lite"/>
    </source>
</evidence>
<feature type="region of interest" description="Disordered" evidence="1">
    <location>
        <begin position="391"/>
        <end position="468"/>
    </location>
</feature>
<keyword evidence="2" id="KW-0812">Transmembrane</keyword>
<dbReference type="OrthoDB" id="69928at2759"/>